<evidence type="ECO:0000313" key="1">
    <source>
        <dbReference type="EMBL" id="GCA68087.1"/>
    </source>
</evidence>
<proteinExistence type="predicted"/>
<protein>
    <submittedName>
        <fullName evidence="1">Uncharacterized protein</fullName>
    </submittedName>
</protein>
<dbReference type="EMBL" id="BHGK01000001">
    <property type="protein sequence ID" value="GCA68087.1"/>
    <property type="molecule type" value="Genomic_DNA"/>
</dbReference>
<accession>A0A391P3Q4</accession>
<dbReference type="AlphaFoldDB" id="A0A391P3Q4"/>
<dbReference type="RefSeq" id="WP_119298743.1">
    <property type="nucleotide sequence ID" value="NZ_BHGK01000001.1"/>
</dbReference>
<comment type="caution">
    <text evidence="1">The sequence shown here is derived from an EMBL/GenBank/DDBJ whole genome shotgun (WGS) entry which is preliminary data.</text>
</comment>
<reference evidence="2" key="1">
    <citation type="submission" date="2018-09" db="EMBL/GenBank/DDBJ databases">
        <title>Draft Genome Sequence of Mediterraneibacter sp. KCTC 15684.</title>
        <authorList>
            <person name="Kim J.S."/>
            <person name="Han K.I."/>
            <person name="Suh M.K."/>
            <person name="Lee K.C."/>
            <person name="Eom M.K."/>
            <person name="Lee J.H."/>
            <person name="Park S.H."/>
            <person name="Kang S.W."/>
            <person name="Park J.E."/>
            <person name="Oh B.S."/>
            <person name="Yu S.Y."/>
            <person name="Choi S.H."/>
            <person name="Lee D.H."/>
            <person name="Yoon H."/>
            <person name="Kim B."/>
            <person name="Yang S.J."/>
            <person name="Lee J.S."/>
        </authorList>
    </citation>
    <scope>NUCLEOTIDE SEQUENCE [LARGE SCALE GENOMIC DNA]</scope>
    <source>
        <strain evidence="2">KCTC 15684</strain>
    </source>
</reference>
<keyword evidence="2" id="KW-1185">Reference proteome</keyword>
<gene>
    <name evidence="1" type="ORF">KGMB01110_25230</name>
</gene>
<sequence length="91" mass="10456">MAKKNHENRYLVNRSIYKAAKRYDHRQFEDFCTDIYKSGWEDGKSSANVLDVKDIEAVIRSVKGIGEVRIGKIMEAINEKFNENAGSEEAE</sequence>
<name>A0A391P3Q4_9FIRM</name>
<dbReference type="Proteomes" id="UP000265643">
    <property type="component" value="Unassembled WGS sequence"/>
</dbReference>
<organism evidence="1 2">
    <name type="scientific">Mediterraneibacter butyricigenes</name>
    <dbReference type="NCBI Taxonomy" id="2316025"/>
    <lineage>
        <taxon>Bacteria</taxon>
        <taxon>Bacillati</taxon>
        <taxon>Bacillota</taxon>
        <taxon>Clostridia</taxon>
        <taxon>Lachnospirales</taxon>
        <taxon>Lachnospiraceae</taxon>
        <taxon>Mediterraneibacter</taxon>
    </lineage>
</organism>
<evidence type="ECO:0000313" key="2">
    <source>
        <dbReference type="Proteomes" id="UP000265643"/>
    </source>
</evidence>